<dbReference type="AlphaFoldDB" id="A0AB39TH79"/>
<name>A0AB39TH79_9ACTN</name>
<dbReference type="Gene3D" id="2.60.60.30">
    <property type="entry name" value="sav2460 like domains"/>
    <property type="match status" value="2"/>
</dbReference>
<feature type="region of interest" description="Disordered" evidence="1">
    <location>
        <begin position="169"/>
        <end position="248"/>
    </location>
</feature>
<gene>
    <name evidence="3" type="ORF">AB2U05_08705</name>
</gene>
<dbReference type="Pfam" id="PF02342">
    <property type="entry name" value="TerD"/>
    <property type="match status" value="2"/>
</dbReference>
<feature type="domain" description="TerD" evidence="2">
    <location>
        <begin position="26"/>
        <end position="162"/>
    </location>
</feature>
<accession>A0AB39TH79</accession>
<dbReference type="PANTHER" id="PTHR32097:SF17">
    <property type="entry name" value="CAMP-BINDING PROTEIN 1-RELATED"/>
    <property type="match status" value="1"/>
</dbReference>
<dbReference type="CDD" id="cd06974">
    <property type="entry name" value="TerD_like"/>
    <property type="match status" value="2"/>
</dbReference>
<evidence type="ECO:0000256" key="1">
    <source>
        <dbReference type="SAM" id="MobiDB-lite"/>
    </source>
</evidence>
<dbReference type="PANTHER" id="PTHR32097">
    <property type="entry name" value="CAMP-BINDING PROTEIN 1-RELATED"/>
    <property type="match status" value="1"/>
</dbReference>
<organism evidence="3">
    <name type="scientific">Streptomyces sp. Y1</name>
    <dbReference type="NCBI Taxonomy" id="3238634"/>
    <lineage>
        <taxon>Bacteria</taxon>
        <taxon>Bacillati</taxon>
        <taxon>Actinomycetota</taxon>
        <taxon>Actinomycetes</taxon>
        <taxon>Kitasatosporales</taxon>
        <taxon>Streptomycetaceae</taxon>
        <taxon>Streptomyces</taxon>
    </lineage>
</organism>
<dbReference type="InterPro" id="IPR003325">
    <property type="entry name" value="TerD"/>
</dbReference>
<feature type="compositionally biased region" description="Pro residues" evidence="1">
    <location>
        <begin position="187"/>
        <end position="214"/>
    </location>
</feature>
<evidence type="ECO:0000313" key="3">
    <source>
        <dbReference type="EMBL" id="XDQ78543.1"/>
    </source>
</evidence>
<dbReference type="RefSeq" id="WP_369182937.1">
    <property type="nucleotide sequence ID" value="NZ_CP163445.1"/>
</dbReference>
<dbReference type="EMBL" id="CP163445">
    <property type="protein sequence ID" value="XDQ78543.1"/>
    <property type="molecule type" value="Genomic_DNA"/>
</dbReference>
<evidence type="ECO:0000259" key="2">
    <source>
        <dbReference type="Pfam" id="PF02342"/>
    </source>
</evidence>
<feature type="compositionally biased region" description="Low complexity" evidence="1">
    <location>
        <begin position="170"/>
        <end position="186"/>
    </location>
</feature>
<feature type="domain" description="TerD" evidence="2">
    <location>
        <begin position="253"/>
        <end position="419"/>
    </location>
</feature>
<sequence length="435" mass="44838">MSTVLPPGGNAPLTAPRVTVEVTAPKALDVSALLLADNGKVRSDADFVFFNAPHGPGVSLRPAAAGAPDAITVDTAAVPAGIEKIVVTASPADQSSTFAGMEPTATVRDADTGAVLVTFTPARLGLETALIVVEVYRRGGAWKVRAVGQGYADGLAGIATDFGVTVDDSPAAAPAAEPAAEPAAAQPIPPAPAAPTAPPVAPPVAPPPPAPPVDPRVGFTTATPLPPAPPVAPTPPPAAPPSTPKVTLDKGRVSLVKGSSVSLVKNGRPYLSSVRMALGWESAGRGRDIDLDASCLAFDAQHKRLETAWFMKLNIFNGSIAHSGDNLVGGEGGDDESITVHLEGLPAEVQALVFVVNSFSGQKFTEVRKAYCRLVDVKSEEELVRFDLTHSEPYTGVVMCKLVRRPSGEWEMTALGEFVDAKTARGMIEPSAALL</sequence>
<reference evidence="3" key="1">
    <citation type="submission" date="2024-07" db="EMBL/GenBank/DDBJ databases">
        <authorList>
            <person name="Yu S.T."/>
        </authorList>
    </citation>
    <scope>NUCLEOTIDE SEQUENCE</scope>
    <source>
        <strain evidence="3">Y1</strain>
    </source>
</reference>
<protein>
    <submittedName>
        <fullName evidence="3">TerD family protein</fullName>
    </submittedName>
</protein>
<feature type="compositionally biased region" description="Pro residues" evidence="1">
    <location>
        <begin position="224"/>
        <end position="243"/>
    </location>
</feature>
<dbReference type="InterPro" id="IPR051324">
    <property type="entry name" value="Stress/Tellurium_Resist"/>
</dbReference>
<proteinExistence type="predicted"/>